<dbReference type="InterPro" id="IPR018060">
    <property type="entry name" value="HTH_AraC"/>
</dbReference>
<dbReference type="InterPro" id="IPR009057">
    <property type="entry name" value="Homeodomain-like_sf"/>
</dbReference>
<feature type="domain" description="HTH araC/xylS-type" evidence="4">
    <location>
        <begin position="157"/>
        <end position="255"/>
    </location>
</feature>
<dbReference type="Pfam" id="PF12833">
    <property type="entry name" value="HTH_18"/>
    <property type="match status" value="1"/>
</dbReference>
<keyword evidence="1" id="KW-0805">Transcription regulation</keyword>
<dbReference type="InterPro" id="IPR037923">
    <property type="entry name" value="HTH-like"/>
</dbReference>
<dbReference type="SUPFAM" id="SSF46689">
    <property type="entry name" value="Homeodomain-like"/>
    <property type="match status" value="2"/>
</dbReference>
<evidence type="ECO:0000313" key="5">
    <source>
        <dbReference type="EMBL" id="MFD2413591.1"/>
    </source>
</evidence>
<dbReference type="PANTHER" id="PTHR43280">
    <property type="entry name" value="ARAC-FAMILY TRANSCRIPTIONAL REGULATOR"/>
    <property type="match status" value="1"/>
</dbReference>
<evidence type="ECO:0000256" key="2">
    <source>
        <dbReference type="ARBA" id="ARBA00023125"/>
    </source>
</evidence>
<evidence type="ECO:0000313" key="6">
    <source>
        <dbReference type="Proteomes" id="UP001597448"/>
    </source>
</evidence>
<keyword evidence="2" id="KW-0238">DNA-binding</keyword>
<name>A0ABW5FI19_9BACL</name>
<accession>A0ABW5FI19</accession>
<keyword evidence="6" id="KW-1185">Reference proteome</keyword>
<dbReference type="PROSITE" id="PS00041">
    <property type="entry name" value="HTH_ARAC_FAMILY_1"/>
    <property type="match status" value="1"/>
</dbReference>
<gene>
    <name evidence="5" type="ORF">ACFSX3_27350</name>
</gene>
<dbReference type="InterPro" id="IPR018062">
    <property type="entry name" value="HTH_AraC-typ_CS"/>
</dbReference>
<dbReference type="PROSITE" id="PS01124">
    <property type="entry name" value="HTH_ARAC_FAMILY_2"/>
    <property type="match status" value="1"/>
</dbReference>
<organism evidence="5 6">
    <name type="scientific">Paenibacillus rhizoplanae</name>
    <dbReference type="NCBI Taxonomy" id="1917181"/>
    <lineage>
        <taxon>Bacteria</taxon>
        <taxon>Bacillati</taxon>
        <taxon>Bacillota</taxon>
        <taxon>Bacilli</taxon>
        <taxon>Bacillales</taxon>
        <taxon>Paenibacillaceae</taxon>
        <taxon>Paenibacillus</taxon>
    </lineage>
</organism>
<evidence type="ECO:0000256" key="3">
    <source>
        <dbReference type="ARBA" id="ARBA00023163"/>
    </source>
</evidence>
<dbReference type="Pfam" id="PF02311">
    <property type="entry name" value="AraC_binding"/>
    <property type="match status" value="1"/>
</dbReference>
<evidence type="ECO:0000259" key="4">
    <source>
        <dbReference type="PROSITE" id="PS01124"/>
    </source>
</evidence>
<dbReference type="SUPFAM" id="SSF51215">
    <property type="entry name" value="Regulatory protein AraC"/>
    <property type="match status" value="1"/>
</dbReference>
<dbReference type="Proteomes" id="UP001597448">
    <property type="component" value="Unassembled WGS sequence"/>
</dbReference>
<dbReference type="RefSeq" id="WP_379256497.1">
    <property type="nucleotide sequence ID" value="NZ_JBHSVQ010000001.1"/>
</dbReference>
<evidence type="ECO:0000256" key="1">
    <source>
        <dbReference type="ARBA" id="ARBA00023015"/>
    </source>
</evidence>
<dbReference type="EMBL" id="JBHUKY010000072">
    <property type="protein sequence ID" value="MFD2413591.1"/>
    <property type="molecule type" value="Genomic_DNA"/>
</dbReference>
<keyword evidence="3" id="KW-0804">Transcription</keyword>
<dbReference type="InterPro" id="IPR003313">
    <property type="entry name" value="AraC-bd"/>
</dbReference>
<comment type="caution">
    <text evidence="5">The sequence shown here is derived from an EMBL/GenBank/DDBJ whole genome shotgun (WGS) entry which is preliminary data.</text>
</comment>
<protein>
    <submittedName>
        <fullName evidence="5">Helix-turn-helix domain-containing protein</fullName>
    </submittedName>
</protein>
<sequence>MYTVDSVYHDLMIPGWRTMQERIKLNVLILVIEGKVVYYIEKTRVVLEQGDLLILPNLIDRAGEDHESGPHQKYTILFTSGEETELLPFLRQDRHTILKPRSFEALRRRFEKLFMEMRGVKSFRSMICQGILQELLGITARELEQPEIAPMKVQYARTIQNYLLCHYRESIEIEQLAKLIGCSENYTISVYKEVTGQSPIKYLHRLRILEACYLLLNTKTTVAAISQYLGYYDASYFFRMFKQLTSMSPSEFIAIGQPLDMEDFLG</sequence>
<dbReference type="SMART" id="SM00342">
    <property type="entry name" value="HTH_ARAC"/>
    <property type="match status" value="1"/>
</dbReference>
<dbReference type="PANTHER" id="PTHR43280:SF2">
    <property type="entry name" value="HTH-TYPE TRANSCRIPTIONAL REGULATOR EXSA"/>
    <property type="match status" value="1"/>
</dbReference>
<proteinExistence type="predicted"/>
<reference evidence="6" key="1">
    <citation type="journal article" date="2019" name="Int. J. Syst. Evol. Microbiol.">
        <title>The Global Catalogue of Microorganisms (GCM) 10K type strain sequencing project: providing services to taxonomists for standard genome sequencing and annotation.</title>
        <authorList>
            <consortium name="The Broad Institute Genomics Platform"/>
            <consortium name="The Broad Institute Genome Sequencing Center for Infectious Disease"/>
            <person name="Wu L."/>
            <person name="Ma J."/>
        </authorList>
    </citation>
    <scope>NUCLEOTIDE SEQUENCE [LARGE SCALE GENOMIC DNA]</scope>
    <source>
        <strain evidence="6">CCM 8725</strain>
    </source>
</reference>
<dbReference type="Gene3D" id="1.10.10.60">
    <property type="entry name" value="Homeodomain-like"/>
    <property type="match status" value="2"/>
</dbReference>